<dbReference type="Proteomes" id="UP000054270">
    <property type="component" value="Unassembled WGS sequence"/>
</dbReference>
<evidence type="ECO:0000313" key="3">
    <source>
        <dbReference type="Proteomes" id="UP000054270"/>
    </source>
</evidence>
<protein>
    <submittedName>
        <fullName evidence="2">Uncharacterized protein</fullName>
    </submittedName>
</protein>
<feature type="compositionally biased region" description="Low complexity" evidence="1">
    <location>
        <begin position="1"/>
        <end position="13"/>
    </location>
</feature>
<proteinExistence type="predicted"/>
<evidence type="ECO:0000256" key="1">
    <source>
        <dbReference type="SAM" id="MobiDB-lite"/>
    </source>
</evidence>
<dbReference type="EMBL" id="KN817578">
    <property type="protein sequence ID" value="KJA19397.1"/>
    <property type="molecule type" value="Genomic_DNA"/>
</dbReference>
<feature type="region of interest" description="Disordered" evidence="1">
    <location>
        <begin position="1"/>
        <end position="58"/>
    </location>
</feature>
<dbReference type="AlphaFoldDB" id="A0A0D2KXZ7"/>
<keyword evidence="3" id="KW-1185">Reference proteome</keyword>
<organism evidence="2 3">
    <name type="scientific">Hypholoma sublateritium (strain FD-334 SS-4)</name>
    <dbReference type="NCBI Taxonomy" id="945553"/>
    <lineage>
        <taxon>Eukaryota</taxon>
        <taxon>Fungi</taxon>
        <taxon>Dikarya</taxon>
        <taxon>Basidiomycota</taxon>
        <taxon>Agaricomycotina</taxon>
        <taxon>Agaricomycetes</taxon>
        <taxon>Agaricomycetidae</taxon>
        <taxon>Agaricales</taxon>
        <taxon>Agaricineae</taxon>
        <taxon>Strophariaceae</taxon>
        <taxon>Hypholoma</taxon>
    </lineage>
</organism>
<sequence length="177" mass="18211">MSSTSLKPPSSSKAIPLRAPESGPAHTRSPKPEASLLDHGVGAGAGERLGASPARSRAGAASHAKSYVTDVHELGPGVKNGLTLDPDIDAPEVHIQAHSRLVTERKEHPDSGDCRVPGLDTASPALLPALALRSSTTLARPTASRRASTSLTLDSAQDLVDHTTPAGTLHILPQALT</sequence>
<evidence type="ECO:0000313" key="2">
    <source>
        <dbReference type="EMBL" id="KJA19397.1"/>
    </source>
</evidence>
<gene>
    <name evidence="2" type="ORF">HYPSUDRAFT_204614</name>
</gene>
<accession>A0A0D2KXZ7</accession>
<name>A0A0D2KXZ7_HYPSF</name>
<reference evidence="3" key="1">
    <citation type="submission" date="2014-04" db="EMBL/GenBank/DDBJ databases">
        <title>Evolutionary Origins and Diversification of the Mycorrhizal Mutualists.</title>
        <authorList>
            <consortium name="DOE Joint Genome Institute"/>
            <consortium name="Mycorrhizal Genomics Consortium"/>
            <person name="Kohler A."/>
            <person name="Kuo A."/>
            <person name="Nagy L.G."/>
            <person name="Floudas D."/>
            <person name="Copeland A."/>
            <person name="Barry K.W."/>
            <person name="Cichocki N."/>
            <person name="Veneault-Fourrey C."/>
            <person name="LaButti K."/>
            <person name="Lindquist E.A."/>
            <person name="Lipzen A."/>
            <person name="Lundell T."/>
            <person name="Morin E."/>
            <person name="Murat C."/>
            <person name="Riley R."/>
            <person name="Ohm R."/>
            <person name="Sun H."/>
            <person name="Tunlid A."/>
            <person name="Henrissat B."/>
            <person name="Grigoriev I.V."/>
            <person name="Hibbett D.S."/>
            <person name="Martin F."/>
        </authorList>
    </citation>
    <scope>NUCLEOTIDE SEQUENCE [LARGE SCALE GENOMIC DNA]</scope>
    <source>
        <strain evidence="3">FD-334 SS-4</strain>
    </source>
</reference>